<evidence type="ECO:0000313" key="4">
    <source>
        <dbReference type="Proteomes" id="UP001492380"/>
    </source>
</evidence>
<protein>
    <submittedName>
        <fullName evidence="3">Uncharacterized protein</fullName>
    </submittedName>
</protein>
<feature type="region of interest" description="Disordered" evidence="1">
    <location>
        <begin position="73"/>
        <end position="95"/>
    </location>
</feature>
<keyword evidence="4" id="KW-1185">Reference proteome</keyword>
<dbReference type="EMBL" id="JBBWRZ010000012">
    <property type="protein sequence ID" value="KAK8224864.1"/>
    <property type="molecule type" value="Genomic_DNA"/>
</dbReference>
<accession>A0ABR1YCE2</accession>
<proteinExistence type="predicted"/>
<sequence>MMVMFEMCLFVYMHEVLSARLDLSASPLADDQPDPEPTLHTAAVKRSAPIAMSSCQQDCRHIIKSTNYITLPTANRTPTDDDPQTSFIRSLSTPPVPSTTTLPLARMSLLRSTRFLTLAVKPPPPPPPPPAGSKLTLPPSTSRKPCFWLYCACANHDMHAAARVAKFMSCSSVVADASPIEMGVSDLHVCCSFGGCM</sequence>
<evidence type="ECO:0000313" key="3">
    <source>
        <dbReference type="EMBL" id="KAK8224864.1"/>
    </source>
</evidence>
<evidence type="ECO:0000256" key="2">
    <source>
        <dbReference type="SAM" id="SignalP"/>
    </source>
</evidence>
<evidence type="ECO:0000256" key="1">
    <source>
        <dbReference type="SAM" id="MobiDB-lite"/>
    </source>
</evidence>
<feature type="signal peptide" evidence="2">
    <location>
        <begin position="1"/>
        <end position="18"/>
    </location>
</feature>
<organism evidence="3 4">
    <name type="scientific">Phyllosticta capitalensis</name>
    <dbReference type="NCBI Taxonomy" id="121624"/>
    <lineage>
        <taxon>Eukaryota</taxon>
        <taxon>Fungi</taxon>
        <taxon>Dikarya</taxon>
        <taxon>Ascomycota</taxon>
        <taxon>Pezizomycotina</taxon>
        <taxon>Dothideomycetes</taxon>
        <taxon>Dothideomycetes incertae sedis</taxon>
        <taxon>Botryosphaeriales</taxon>
        <taxon>Phyllostictaceae</taxon>
        <taxon>Phyllosticta</taxon>
    </lineage>
</organism>
<reference evidence="3 4" key="1">
    <citation type="submission" date="2024-04" db="EMBL/GenBank/DDBJ databases">
        <title>Phyllosticta paracitricarpa is synonymous to the EU quarantine fungus P. citricarpa based on phylogenomic analyses.</title>
        <authorList>
            <consortium name="Lawrence Berkeley National Laboratory"/>
            <person name="Van Ingen-Buijs V.A."/>
            <person name="Van Westerhoven A.C."/>
            <person name="Haridas S."/>
            <person name="Skiadas P."/>
            <person name="Martin F."/>
            <person name="Groenewald J.Z."/>
            <person name="Crous P.W."/>
            <person name="Seidl M.F."/>
        </authorList>
    </citation>
    <scope>NUCLEOTIDE SEQUENCE [LARGE SCALE GENOMIC DNA]</scope>
    <source>
        <strain evidence="3 4">CBS 123374</strain>
    </source>
</reference>
<comment type="caution">
    <text evidence="3">The sequence shown here is derived from an EMBL/GenBank/DDBJ whole genome shotgun (WGS) entry which is preliminary data.</text>
</comment>
<feature type="chain" id="PRO_5046028094" evidence="2">
    <location>
        <begin position="19"/>
        <end position="197"/>
    </location>
</feature>
<keyword evidence="2" id="KW-0732">Signal</keyword>
<name>A0ABR1YCE2_9PEZI</name>
<dbReference type="Proteomes" id="UP001492380">
    <property type="component" value="Unassembled WGS sequence"/>
</dbReference>
<gene>
    <name evidence="3" type="ORF">HDK90DRAFT_93795</name>
</gene>